<reference evidence="5" key="1">
    <citation type="submission" date="2022-07" db="EMBL/GenBank/DDBJ databases">
        <title>Fungi with potential for degradation of polypropylene.</title>
        <authorList>
            <person name="Gostincar C."/>
        </authorList>
    </citation>
    <scope>NUCLEOTIDE SEQUENCE</scope>
    <source>
        <strain evidence="5">EXF-13308</strain>
    </source>
</reference>
<evidence type="ECO:0000259" key="4">
    <source>
        <dbReference type="Pfam" id="PF26633"/>
    </source>
</evidence>
<comment type="caution">
    <text evidence="5">The sequence shown here is derived from an EMBL/GenBank/DDBJ whole genome shotgun (WGS) entry which is preliminary data.</text>
</comment>
<dbReference type="Pfam" id="PF24676">
    <property type="entry name" value="DUF7656"/>
    <property type="match status" value="1"/>
</dbReference>
<protein>
    <submittedName>
        <fullName evidence="5">P-loop containing nucleoside triphosphate hydrolase</fullName>
    </submittedName>
</protein>
<dbReference type="CDD" id="cd00882">
    <property type="entry name" value="Ras_like_GTPase"/>
    <property type="match status" value="1"/>
</dbReference>
<dbReference type="InterPro" id="IPR056073">
    <property type="entry name" value="DUF7656"/>
</dbReference>
<proteinExistence type="predicted"/>
<organism evidence="5 6">
    <name type="scientific">Pleurostoma richardsiae</name>
    <dbReference type="NCBI Taxonomy" id="41990"/>
    <lineage>
        <taxon>Eukaryota</taxon>
        <taxon>Fungi</taxon>
        <taxon>Dikarya</taxon>
        <taxon>Ascomycota</taxon>
        <taxon>Pezizomycotina</taxon>
        <taxon>Sordariomycetes</taxon>
        <taxon>Sordariomycetidae</taxon>
        <taxon>Calosphaeriales</taxon>
        <taxon>Pleurostomataceae</taxon>
        <taxon>Pleurostoma</taxon>
    </lineage>
</organism>
<evidence type="ECO:0000256" key="1">
    <source>
        <dbReference type="SAM" id="MobiDB-lite"/>
    </source>
</evidence>
<accession>A0AA38S0I2</accession>
<dbReference type="InterPro" id="IPR058519">
    <property type="entry name" value="DUF8206"/>
</dbReference>
<dbReference type="Pfam" id="PF26633">
    <property type="entry name" value="DUF8206"/>
    <property type="match status" value="1"/>
</dbReference>
<evidence type="ECO:0000313" key="5">
    <source>
        <dbReference type="EMBL" id="KAJ9156562.1"/>
    </source>
</evidence>
<evidence type="ECO:0000259" key="2">
    <source>
        <dbReference type="Pfam" id="PF24674"/>
    </source>
</evidence>
<gene>
    <name evidence="5" type="ORF">NKR23_g899</name>
</gene>
<feature type="region of interest" description="Disordered" evidence="1">
    <location>
        <begin position="162"/>
        <end position="191"/>
    </location>
</feature>
<dbReference type="PANTHER" id="PTHR32046">
    <property type="entry name" value="G DOMAIN-CONTAINING PROTEIN"/>
    <property type="match status" value="1"/>
</dbReference>
<dbReference type="Proteomes" id="UP001174694">
    <property type="component" value="Unassembled WGS sequence"/>
</dbReference>
<feature type="domain" description="DUF8206" evidence="4">
    <location>
        <begin position="943"/>
        <end position="1028"/>
    </location>
</feature>
<keyword evidence="6" id="KW-1185">Reference proteome</keyword>
<dbReference type="Gene3D" id="3.40.50.300">
    <property type="entry name" value="P-loop containing nucleotide triphosphate hydrolases"/>
    <property type="match status" value="1"/>
</dbReference>
<dbReference type="EMBL" id="JANBVO010000002">
    <property type="protein sequence ID" value="KAJ9156562.1"/>
    <property type="molecule type" value="Genomic_DNA"/>
</dbReference>
<keyword evidence="5" id="KW-0378">Hydrolase</keyword>
<dbReference type="Pfam" id="PF24674">
    <property type="entry name" value="MACPF_SNTX"/>
    <property type="match status" value="1"/>
</dbReference>
<evidence type="ECO:0000259" key="3">
    <source>
        <dbReference type="Pfam" id="PF24676"/>
    </source>
</evidence>
<feature type="compositionally biased region" description="Basic and acidic residues" evidence="1">
    <location>
        <begin position="174"/>
        <end position="184"/>
    </location>
</feature>
<dbReference type="GO" id="GO:0016787">
    <property type="term" value="F:hydrolase activity"/>
    <property type="evidence" value="ECO:0007669"/>
    <property type="project" value="UniProtKB-KW"/>
</dbReference>
<feature type="domain" description="SNTX MACPF/CDC-like" evidence="2">
    <location>
        <begin position="7"/>
        <end position="156"/>
    </location>
</feature>
<dbReference type="SUPFAM" id="SSF52540">
    <property type="entry name" value="P-loop containing nucleoside triphosphate hydrolases"/>
    <property type="match status" value="1"/>
</dbReference>
<dbReference type="InterPro" id="IPR027417">
    <property type="entry name" value="P-loop_NTPase"/>
</dbReference>
<feature type="domain" description="DUF7656" evidence="3">
    <location>
        <begin position="410"/>
        <end position="504"/>
    </location>
</feature>
<dbReference type="InterPro" id="IPR056072">
    <property type="entry name" value="SNTX_MACPF/CDC-like_dom"/>
</dbReference>
<dbReference type="AlphaFoldDB" id="A0AA38S0I2"/>
<sequence length="1208" mass="135223">MTQSGQGPPAALGFLYDARSEKALIRSILKTTDAPPESIKTVDGPGLTYKHTSTDSLEEKFSSLGISAELGVSILCGILGGGWCAEYLSKKKLSTCVRQASTLCITPTTTQTLRFETESLKSCVDVTAFQTEGATHVISGIEWGARTLVSLKETKRDLATSRKIKSKLGNNPSDFRENPMREENGYSAPPLKDGMLSRLAKSVGEMHLNGKVESDSTFSSTTTSLDFEIIADVGNIANGGIPATFGEVGDFLRTIPSSLKDVNDGKGVVIAFHLSPIKEVAKIFQVEIQHDAVVKQLEQDGLDGSIAVLEKLGAKIRNLGDYVTLIEQHSFCVPMSHVKDARQSLKFAKGVELDFKKSLATAIVEIRSGRAGMESLLNLLHENDSSDSCDEHPSCIVGKYTQKISFADMVREAGAEYISHDDLEANISSKRIRDIYIFHFNRAAQGRPGWNEDRQTLIDLLNDQADQYSVLVVDYDAPKPKDLENAYIEQRRGGKVIVPNVTQKWKELADLCQLKCSVTAKADRTRTVHPPPSRRVVRVPCPGENCFATGKLKWTCPICQDLVCYGFTDDYLYCLCSRYLFTDAVFKCNHAVHGPGFVKYSDEDLHKRLKALDPLEEYNILILGKSGVGKSMFINALVNYLDFESLHDAMADAGPLRYVIPYSFFYMDEGMKEHEVVVGKESIWERFSKAGKSSTRKSLTYCFSIDGKIVRFIDTPGINDTAGVDQDHKNSRDILKMLESIDKLSAILILLPPNEPRLDATFKFCMSELLSRLHRDASKNILFGFTNSSITNFTLGATRVPLDRMLQKMGTGIARGESNQYFFDAKALMYLAAYKQKLPEMAGGIGHHAALWAKSAGAVHRLITTVMGLPTHNVSITIKLNRTLSFLEGMAKPLAKFTTSTKIAQRDLEDAERKLLEVIAHGGNLAEKAKSKITITVPVRHNLGQKRTVCCHPNCVSQVQDENGVLRTVFKTVCHDNCDIKAADEIKGVEELRSCNPFWRWYNPFSTYECKWEHCKHDWREHVHISYEFRDEVRTIDDEAVLDEIKSNEEAMQLLKLKMKTAKEYQEVIRKEREQIQAARALFFVYVSQNAVGTSRANIDATIQYLDLHIAIAKQDGRTDEATELTLQKSTHMEEVKALEDAIALGTICLPDEQTVDRTFEELKDMRLFGKHLSNAVDSENEEPEESRFIFVESNPKMKKRRWFRWSS</sequence>
<name>A0AA38S0I2_9PEZI</name>
<dbReference type="PANTHER" id="PTHR32046:SF11">
    <property type="entry name" value="IMMUNE-ASSOCIATED NUCLEOTIDE-BINDING PROTEIN 10-LIKE"/>
    <property type="match status" value="1"/>
</dbReference>
<evidence type="ECO:0000313" key="6">
    <source>
        <dbReference type="Proteomes" id="UP001174694"/>
    </source>
</evidence>